<proteinExistence type="predicted"/>
<keyword evidence="7 16" id="KW-0418">Kinase</keyword>
<dbReference type="Gene3D" id="3.40.50.2300">
    <property type="match status" value="1"/>
</dbReference>
<comment type="catalytic activity">
    <reaction evidence="1">
        <text>ATP + protein L-histidine = ADP + protein N-phospho-L-histidine.</text>
        <dbReference type="EC" id="2.7.13.3"/>
    </reaction>
</comment>
<dbReference type="SUPFAM" id="SSF55785">
    <property type="entry name" value="PYP-like sensor domain (PAS domain)"/>
    <property type="match status" value="1"/>
</dbReference>
<dbReference type="AlphaFoldDB" id="A0A1I2CQ42"/>
<dbReference type="FunFam" id="3.30.565.10:FF:000010">
    <property type="entry name" value="Sensor histidine kinase RcsC"/>
    <property type="match status" value="1"/>
</dbReference>
<dbReference type="Pfam" id="PF02518">
    <property type="entry name" value="HATPase_c"/>
    <property type="match status" value="1"/>
</dbReference>
<dbReference type="FunFam" id="1.10.287.130:FF:000002">
    <property type="entry name" value="Two-component osmosensing histidine kinase"/>
    <property type="match status" value="1"/>
</dbReference>
<evidence type="ECO:0000256" key="8">
    <source>
        <dbReference type="ARBA" id="ARBA00022840"/>
    </source>
</evidence>
<dbReference type="Gene3D" id="1.10.287.130">
    <property type="match status" value="1"/>
</dbReference>
<keyword evidence="17" id="KW-1185">Reference proteome</keyword>
<evidence type="ECO:0000259" key="15">
    <source>
        <dbReference type="PROSITE" id="PS50110"/>
    </source>
</evidence>
<keyword evidence="6" id="KW-0547">Nucleotide-binding</keyword>
<evidence type="ECO:0000256" key="13">
    <source>
        <dbReference type="SAM" id="Phobius"/>
    </source>
</evidence>
<dbReference type="InterPro" id="IPR035965">
    <property type="entry name" value="PAS-like_dom_sf"/>
</dbReference>
<evidence type="ECO:0000313" key="16">
    <source>
        <dbReference type="EMBL" id="SFE70467.1"/>
    </source>
</evidence>
<dbReference type="STRING" id="500610.SAMN02799615_01574"/>
<keyword evidence="13" id="KW-0472">Membrane</keyword>
<dbReference type="GO" id="GO:0005886">
    <property type="term" value="C:plasma membrane"/>
    <property type="evidence" value="ECO:0007669"/>
    <property type="project" value="UniProtKB-SubCell"/>
</dbReference>
<dbReference type="GO" id="GO:0005524">
    <property type="term" value="F:ATP binding"/>
    <property type="evidence" value="ECO:0007669"/>
    <property type="project" value="UniProtKB-KW"/>
</dbReference>
<dbReference type="InterPro" id="IPR011006">
    <property type="entry name" value="CheY-like_superfamily"/>
</dbReference>
<reference evidence="17" key="1">
    <citation type="submission" date="2016-10" db="EMBL/GenBank/DDBJ databases">
        <authorList>
            <person name="Varghese N."/>
            <person name="Submissions S."/>
        </authorList>
    </citation>
    <scope>NUCLEOTIDE SEQUENCE [LARGE SCALE GENOMIC DNA]</scope>
    <source>
        <strain evidence="17">UNC178MFTsu3.1</strain>
    </source>
</reference>
<feature type="modified residue" description="4-aspartylphosphate" evidence="12">
    <location>
        <position position="657"/>
    </location>
</feature>
<dbReference type="PROSITE" id="PS50109">
    <property type="entry name" value="HIS_KIN"/>
    <property type="match status" value="1"/>
</dbReference>
<keyword evidence="9" id="KW-0902">Two-component regulatory system</keyword>
<dbReference type="CDD" id="cd16922">
    <property type="entry name" value="HATPase_EvgS-ArcB-TorS-like"/>
    <property type="match status" value="1"/>
</dbReference>
<dbReference type="PANTHER" id="PTHR45339">
    <property type="entry name" value="HYBRID SIGNAL TRANSDUCTION HISTIDINE KINASE J"/>
    <property type="match status" value="1"/>
</dbReference>
<evidence type="ECO:0000313" key="17">
    <source>
        <dbReference type="Proteomes" id="UP000199477"/>
    </source>
</evidence>
<keyword evidence="5" id="KW-0808">Transferase</keyword>
<evidence type="ECO:0000256" key="5">
    <source>
        <dbReference type="ARBA" id="ARBA00022679"/>
    </source>
</evidence>
<evidence type="ECO:0000256" key="2">
    <source>
        <dbReference type="ARBA" id="ARBA00004429"/>
    </source>
</evidence>
<feature type="transmembrane region" description="Helical" evidence="13">
    <location>
        <begin position="40"/>
        <end position="61"/>
    </location>
</feature>
<dbReference type="GO" id="GO:0000155">
    <property type="term" value="F:phosphorelay sensor kinase activity"/>
    <property type="evidence" value="ECO:0007669"/>
    <property type="project" value="InterPro"/>
</dbReference>
<organism evidence="16 17">
    <name type="scientific">Dyella marensis</name>
    <dbReference type="NCBI Taxonomy" id="500610"/>
    <lineage>
        <taxon>Bacteria</taxon>
        <taxon>Pseudomonadati</taxon>
        <taxon>Pseudomonadota</taxon>
        <taxon>Gammaproteobacteria</taxon>
        <taxon>Lysobacterales</taxon>
        <taxon>Rhodanobacteraceae</taxon>
        <taxon>Dyella</taxon>
    </lineage>
</organism>
<dbReference type="SMART" id="SM00387">
    <property type="entry name" value="HATPase_c"/>
    <property type="match status" value="1"/>
</dbReference>
<dbReference type="InterPro" id="IPR003594">
    <property type="entry name" value="HATPase_dom"/>
</dbReference>
<evidence type="ECO:0000256" key="4">
    <source>
        <dbReference type="ARBA" id="ARBA00022553"/>
    </source>
</evidence>
<feature type="domain" description="Histidine kinase" evidence="14">
    <location>
        <begin position="238"/>
        <end position="459"/>
    </location>
</feature>
<dbReference type="Pfam" id="PF00072">
    <property type="entry name" value="Response_reg"/>
    <property type="match status" value="1"/>
</dbReference>
<keyword evidence="13" id="KW-1133">Transmembrane helix</keyword>
<evidence type="ECO:0000256" key="7">
    <source>
        <dbReference type="ARBA" id="ARBA00022777"/>
    </source>
</evidence>
<evidence type="ECO:0000256" key="11">
    <source>
        <dbReference type="ARBA" id="ARBA00068150"/>
    </source>
</evidence>
<keyword evidence="4 12" id="KW-0597">Phosphoprotein</keyword>
<dbReference type="CDD" id="cd00082">
    <property type="entry name" value="HisKA"/>
    <property type="match status" value="1"/>
</dbReference>
<dbReference type="Pfam" id="PF00512">
    <property type="entry name" value="HisKA"/>
    <property type="match status" value="1"/>
</dbReference>
<keyword evidence="13" id="KW-0812">Transmembrane</keyword>
<dbReference type="CDD" id="cd17546">
    <property type="entry name" value="REC_hyHK_CKI1_RcsC-like"/>
    <property type="match status" value="1"/>
</dbReference>
<protein>
    <recommendedName>
        <fullName evidence="11">Sensory/regulatory protein RpfC</fullName>
        <ecNumber evidence="3">2.7.13.3</ecNumber>
    </recommendedName>
</protein>
<sequence length="860" mass="91576">MPTTLRRFSSRLAFPRPAAAAFALAWVDSAVDNQAVPVTGATLMLAGLLILVAVAAMALAWRLHGQAGRLRDTEHELAAERAARRADQGLSEVVQHIPVVVFALRRDADGTRHVTFSAGDVQALFGVDTGELLRDGDVLQERPLRERIHPDDADAFLALISPIGDDPAPRSLDFRAFGAGGLRWIHAMLAPRALPEGRLGVAGYFIDTTELNARNEALRIARDVAERASKAKADFLATMSHEIRTPMNGVIGMLELLGRTPINAEQRELLHAVEDSAGVLLQVLNDILDFSKLEAGDLRLDDSAFDPRVLADNVVSVLAARAQAKGLAIRLAVDATVAGALRGDSVRLRQILLNLLSNAIKFTERGSISVRLMVLGDDGARQQLRLSVSDTGIGIAKDKQAQLFNPFTQAEASTSRRYGGTGLGLAICRHLATLMDGSVELDSEPGAGTTVTFDLRLPVERREATAPSALRGRHAVVRLAAPDTAAALGEQLKSLGLTVELTPPEQPLRAGMAASLLFVAPEDRLSETQISSHVVAVTDEAIASGGLAQRGERWFLSANPLRWQALLRACLGALELRDEAYREAAATAQDDPAATPAPLPALPAHRGYILVAEDHPVSQQLIQRQLAVLGLDCDVVDNGADAFDALSGHDYALLLTDCNMPGLSGYELATAWRRHEAESRAARRLPIIAMTANALAGEAVRVREAGMDDVLAKPLQLLPLSQVLGRWLPEAGIATAATNPADARPGRAAPPAGIPAVGDSPALHADMLRAFTSASRDDLRELRRSVEHGDPAAAALGLHRLLGALQLFDDGPLLGQGRQLLEALHGPAAPDTLARLPGYAAEVERLLAKLNRLPADQGVG</sequence>
<dbReference type="InterPro" id="IPR036641">
    <property type="entry name" value="HPT_dom_sf"/>
</dbReference>
<gene>
    <name evidence="16" type="ORF">SAMN02799615_01574</name>
</gene>
<dbReference type="EMBL" id="FONH01000003">
    <property type="protein sequence ID" value="SFE70467.1"/>
    <property type="molecule type" value="Genomic_DNA"/>
</dbReference>
<dbReference type="SMART" id="SM00448">
    <property type="entry name" value="REC"/>
    <property type="match status" value="1"/>
</dbReference>
<accession>A0A1I2CQ42</accession>
<name>A0A1I2CQ42_9GAMM</name>
<dbReference type="InterPro" id="IPR004358">
    <property type="entry name" value="Sig_transdc_His_kin-like_C"/>
</dbReference>
<evidence type="ECO:0000256" key="6">
    <source>
        <dbReference type="ARBA" id="ARBA00022741"/>
    </source>
</evidence>
<dbReference type="InterPro" id="IPR003661">
    <property type="entry name" value="HisK_dim/P_dom"/>
</dbReference>
<dbReference type="EC" id="2.7.13.3" evidence="3"/>
<dbReference type="Gene3D" id="3.30.450.20">
    <property type="entry name" value="PAS domain"/>
    <property type="match status" value="1"/>
</dbReference>
<dbReference type="RefSeq" id="WP_081805306.1">
    <property type="nucleotide sequence ID" value="NZ_FONH01000003.1"/>
</dbReference>
<dbReference type="PANTHER" id="PTHR45339:SF5">
    <property type="entry name" value="HISTIDINE KINASE"/>
    <property type="match status" value="1"/>
</dbReference>
<feature type="domain" description="Response regulatory" evidence="15">
    <location>
        <begin position="608"/>
        <end position="728"/>
    </location>
</feature>
<evidence type="ECO:0000256" key="10">
    <source>
        <dbReference type="ARBA" id="ARBA00064003"/>
    </source>
</evidence>
<dbReference type="InterPro" id="IPR036890">
    <property type="entry name" value="HATPase_C_sf"/>
</dbReference>
<dbReference type="PROSITE" id="PS50110">
    <property type="entry name" value="RESPONSE_REGULATORY"/>
    <property type="match status" value="1"/>
</dbReference>
<evidence type="ECO:0000256" key="12">
    <source>
        <dbReference type="PROSITE-ProRule" id="PRU00169"/>
    </source>
</evidence>
<dbReference type="Proteomes" id="UP000199477">
    <property type="component" value="Unassembled WGS sequence"/>
</dbReference>
<dbReference type="Gene3D" id="3.30.565.10">
    <property type="entry name" value="Histidine kinase-like ATPase, C-terminal domain"/>
    <property type="match status" value="1"/>
</dbReference>
<evidence type="ECO:0000256" key="1">
    <source>
        <dbReference type="ARBA" id="ARBA00000085"/>
    </source>
</evidence>
<keyword evidence="8" id="KW-0067">ATP-binding</keyword>
<dbReference type="SUPFAM" id="SSF47226">
    <property type="entry name" value="Histidine-containing phosphotransfer domain, HPT domain"/>
    <property type="match status" value="1"/>
</dbReference>
<dbReference type="SUPFAM" id="SSF52172">
    <property type="entry name" value="CheY-like"/>
    <property type="match status" value="1"/>
</dbReference>
<dbReference type="InterPro" id="IPR005467">
    <property type="entry name" value="His_kinase_dom"/>
</dbReference>
<evidence type="ECO:0000259" key="14">
    <source>
        <dbReference type="PROSITE" id="PS50109"/>
    </source>
</evidence>
<evidence type="ECO:0000256" key="9">
    <source>
        <dbReference type="ARBA" id="ARBA00023012"/>
    </source>
</evidence>
<evidence type="ECO:0000256" key="3">
    <source>
        <dbReference type="ARBA" id="ARBA00012438"/>
    </source>
</evidence>
<dbReference type="PRINTS" id="PR00344">
    <property type="entry name" value="BCTRLSENSOR"/>
</dbReference>
<dbReference type="InterPro" id="IPR036097">
    <property type="entry name" value="HisK_dim/P_sf"/>
</dbReference>
<comment type="subcellular location">
    <subcellularLocation>
        <location evidence="2">Cell inner membrane</location>
        <topology evidence="2">Multi-pass membrane protein</topology>
    </subcellularLocation>
</comment>
<dbReference type="SMART" id="SM00388">
    <property type="entry name" value="HisKA"/>
    <property type="match status" value="1"/>
</dbReference>
<dbReference type="InterPro" id="IPR001789">
    <property type="entry name" value="Sig_transdc_resp-reg_receiver"/>
</dbReference>
<dbReference type="SUPFAM" id="SSF55874">
    <property type="entry name" value="ATPase domain of HSP90 chaperone/DNA topoisomerase II/histidine kinase"/>
    <property type="match status" value="1"/>
</dbReference>
<dbReference type="SUPFAM" id="SSF47384">
    <property type="entry name" value="Homodimeric domain of signal transducing histidine kinase"/>
    <property type="match status" value="1"/>
</dbReference>
<comment type="subunit">
    <text evidence="10">At low DSF concentrations, interacts with RpfF.</text>
</comment>